<evidence type="ECO:0000259" key="1">
    <source>
        <dbReference type="SMART" id="SM00900"/>
    </source>
</evidence>
<feature type="domain" description="FMN-binding" evidence="1">
    <location>
        <begin position="101"/>
        <end position="180"/>
    </location>
</feature>
<dbReference type="EMBL" id="BAABRL010000001">
    <property type="protein sequence ID" value="GAA5493976.1"/>
    <property type="molecule type" value="Genomic_DNA"/>
</dbReference>
<gene>
    <name evidence="2" type="ORF">Rhal01_00130</name>
</gene>
<dbReference type="InterPro" id="IPR007329">
    <property type="entry name" value="FMN-bd"/>
</dbReference>
<dbReference type="RefSeq" id="WP_346187029.1">
    <property type="nucleotide sequence ID" value="NZ_BAABRL010000001.1"/>
</dbReference>
<proteinExistence type="predicted"/>
<comment type="caution">
    <text evidence="2">The sequence shown here is derived from an EMBL/GenBank/DDBJ whole genome shotgun (WGS) entry which is preliminary data.</text>
</comment>
<name>A0ABP9UU11_9BACT</name>
<accession>A0ABP9UU11</accession>
<protein>
    <recommendedName>
        <fullName evidence="1">FMN-binding domain-containing protein</fullName>
    </recommendedName>
</protein>
<dbReference type="SMART" id="SM00900">
    <property type="entry name" value="FMN_bind"/>
    <property type="match status" value="1"/>
</dbReference>
<sequence>MKYRLQQLSKQSIREYLLRVVLLLGIALLCMPATLSAATTYEKPSDYLKRHFGAIPKTKAVSLQSKDLKRLNAIMGHSFGQKQVRYWESGGKRVWILNEIGKTEPITTAYLVESGKITEVKVLVYRESHGWEVSRPFFTKQFKGATLKGNELSTDIDGIVGATLSVRALKKMGAAALYLNSLVSK</sequence>
<dbReference type="Proteomes" id="UP001424741">
    <property type="component" value="Unassembled WGS sequence"/>
</dbReference>
<organism evidence="2 3">
    <name type="scientific">Rubritalea halochordaticola</name>
    <dbReference type="NCBI Taxonomy" id="714537"/>
    <lineage>
        <taxon>Bacteria</taxon>
        <taxon>Pseudomonadati</taxon>
        <taxon>Verrucomicrobiota</taxon>
        <taxon>Verrucomicrobiia</taxon>
        <taxon>Verrucomicrobiales</taxon>
        <taxon>Rubritaleaceae</taxon>
        <taxon>Rubritalea</taxon>
    </lineage>
</organism>
<evidence type="ECO:0000313" key="3">
    <source>
        <dbReference type="Proteomes" id="UP001424741"/>
    </source>
</evidence>
<reference evidence="2 3" key="1">
    <citation type="submission" date="2024-02" db="EMBL/GenBank/DDBJ databases">
        <title>Rubritalea halochordaticola NBRC 107102.</title>
        <authorList>
            <person name="Ichikawa N."/>
            <person name="Katano-Makiyama Y."/>
            <person name="Hidaka K."/>
        </authorList>
    </citation>
    <scope>NUCLEOTIDE SEQUENCE [LARGE SCALE GENOMIC DNA]</scope>
    <source>
        <strain evidence="2 3">NBRC 107102</strain>
    </source>
</reference>
<evidence type="ECO:0000313" key="2">
    <source>
        <dbReference type="EMBL" id="GAA5493976.1"/>
    </source>
</evidence>
<keyword evidence="3" id="KW-1185">Reference proteome</keyword>
<dbReference type="Pfam" id="PF04205">
    <property type="entry name" value="FMN_bind"/>
    <property type="match status" value="1"/>
</dbReference>